<dbReference type="PANTHER" id="PTHR36451:SF1">
    <property type="entry name" value="OMEGA-HYDROXY-BETA-DIHYDROMENAQUINONE-9 SULFOTRANSFERASE STF3"/>
    <property type="match status" value="1"/>
</dbReference>
<dbReference type="RefSeq" id="WP_190761719.1">
    <property type="nucleotide sequence ID" value="NZ_JACXLD010000001.1"/>
</dbReference>
<dbReference type="Proteomes" id="UP000610558">
    <property type="component" value="Unassembled WGS sequence"/>
</dbReference>
<dbReference type="Pfam" id="PF13469">
    <property type="entry name" value="Sulfotransfer_3"/>
    <property type="match status" value="1"/>
</dbReference>
<keyword evidence="2" id="KW-1185">Reference proteome</keyword>
<dbReference type="Gene3D" id="3.40.50.300">
    <property type="entry name" value="P-loop containing nucleotide triphosphate hydrolases"/>
    <property type="match status" value="1"/>
</dbReference>
<dbReference type="InterPro" id="IPR027417">
    <property type="entry name" value="P-loop_NTPase"/>
</dbReference>
<dbReference type="InterPro" id="IPR052736">
    <property type="entry name" value="Stf3_sulfotransferase"/>
</dbReference>
<organism evidence="1 2">
    <name type="scientific">Spongiibacter pelagi</name>
    <dbReference type="NCBI Taxonomy" id="2760804"/>
    <lineage>
        <taxon>Bacteria</taxon>
        <taxon>Pseudomonadati</taxon>
        <taxon>Pseudomonadota</taxon>
        <taxon>Gammaproteobacteria</taxon>
        <taxon>Cellvibrionales</taxon>
        <taxon>Spongiibacteraceae</taxon>
        <taxon>Spongiibacter</taxon>
    </lineage>
</organism>
<gene>
    <name evidence="1" type="ORF">IB286_00570</name>
</gene>
<protein>
    <submittedName>
        <fullName evidence="1">Sulfotransferase</fullName>
    </submittedName>
</protein>
<comment type="caution">
    <text evidence="1">The sequence shown here is derived from an EMBL/GenBank/DDBJ whole genome shotgun (WGS) entry which is preliminary data.</text>
</comment>
<sequence length="327" mass="37494">MKLNPDPGFPKTVEDQPYLAELSAQPVRPVFIMGLHRSGTTFLYDCVARCFPLAQLSLYHLFYFDRLLKNFRNDVEARDKARLNACFQSLGIVDRKLDTVPVNADEVEEYGFLLRQHSGKFRLNEHNADLFKQLCQKLMTVQPGSEAVLLKNPWDTGNAAFILQHFPNARFVYITREPIDVLNSMMNALLTYLDGPQHYLELLLSRGGSRKGYRLGYGFWWLMRKVRQLLGEKMIGRMFRPMMTKQVVSQVVNYRRELASLAEDCAMEVDYLSLSSDPEQVMRQLAAFLDLPLALPAEGIAVRQRKQKNAALDGYQAHLEKLIAEAI</sequence>
<dbReference type="EMBL" id="JACXLD010000001">
    <property type="protein sequence ID" value="MBD2857479.1"/>
    <property type="molecule type" value="Genomic_DNA"/>
</dbReference>
<evidence type="ECO:0000313" key="1">
    <source>
        <dbReference type="EMBL" id="MBD2857479.1"/>
    </source>
</evidence>
<reference evidence="1" key="1">
    <citation type="submission" date="2020-09" db="EMBL/GenBank/DDBJ databases">
        <authorList>
            <person name="Yoon J.-W."/>
        </authorList>
    </citation>
    <scope>NUCLEOTIDE SEQUENCE</scope>
    <source>
        <strain evidence="1">KMU-158</strain>
    </source>
</reference>
<dbReference type="PANTHER" id="PTHR36451">
    <property type="entry name" value="PAPS-DEPENDENT SULFOTRANSFERASE STF3"/>
    <property type="match status" value="1"/>
</dbReference>
<dbReference type="SUPFAM" id="SSF52540">
    <property type="entry name" value="P-loop containing nucleoside triphosphate hydrolases"/>
    <property type="match status" value="1"/>
</dbReference>
<name>A0A927GVJ5_9GAMM</name>
<proteinExistence type="predicted"/>
<accession>A0A927GVJ5</accession>
<evidence type="ECO:0000313" key="2">
    <source>
        <dbReference type="Proteomes" id="UP000610558"/>
    </source>
</evidence>
<dbReference type="AlphaFoldDB" id="A0A927GVJ5"/>